<dbReference type="STRING" id="56216.A0A1A6HYV2"/>
<gene>
    <name evidence="6" type="ORF">A6R68_23120</name>
</gene>
<feature type="non-terminal residue" evidence="6">
    <location>
        <position position="1"/>
    </location>
</feature>
<name>A0A1A6HYV2_NEOLE</name>
<protein>
    <recommendedName>
        <fullName evidence="5">IL27B N-terminal Fn3 domain-containing protein</fullName>
    </recommendedName>
</protein>
<dbReference type="GO" id="GO:0005576">
    <property type="term" value="C:extracellular region"/>
    <property type="evidence" value="ECO:0007669"/>
    <property type="project" value="UniProtKB-SubCell"/>
</dbReference>
<dbReference type="AlphaFoldDB" id="A0A1A6HYV2"/>
<reference evidence="6 7" key="1">
    <citation type="submission" date="2016-06" db="EMBL/GenBank/DDBJ databases">
        <title>The Draft Genome Sequence and Annotation of the Desert Woodrat Neotoma lepida.</title>
        <authorList>
            <person name="Campbell M."/>
            <person name="Oakeson K.F."/>
            <person name="Yandell M."/>
            <person name="Halpert J.R."/>
            <person name="Dearing D."/>
        </authorList>
    </citation>
    <scope>NUCLEOTIDE SEQUENCE [LARGE SCALE GENOMIC DNA]</scope>
    <source>
        <strain evidence="6">417</strain>
        <tissue evidence="6">Liver</tissue>
    </source>
</reference>
<keyword evidence="7" id="KW-1185">Reference proteome</keyword>
<evidence type="ECO:0000259" key="5">
    <source>
        <dbReference type="Pfam" id="PF24031"/>
    </source>
</evidence>
<organism evidence="6 7">
    <name type="scientific">Neotoma lepida</name>
    <name type="common">Desert woodrat</name>
    <dbReference type="NCBI Taxonomy" id="56216"/>
    <lineage>
        <taxon>Eukaryota</taxon>
        <taxon>Metazoa</taxon>
        <taxon>Chordata</taxon>
        <taxon>Craniata</taxon>
        <taxon>Vertebrata</taxon>
        <taxon>Euteleostomi</taxon>
        <taxon>Mammalia</taxon>
        <taxon>Eutheria</taxon>
        <taxon>Euarchontoglires</taxon>
        <taxon>Glires</taxon>
        <taxon>Rodentia</taxon>
        <taxon>Myomorpha</taxon>
        <taxon>Muroidea</taxon>
        <taxon>Cricetidae</taxon>
        <taxon>Neotominae</taxon>
        <taxon>Neotoma</taxon>
    </lineage>
</organism>
<evidence type="ECO:0000256" key="4">
    <source>
        <dbReference type="ARBA" id="ARBA00022737"/>
    </source>
</evidence>
<dbReference type="FunFam" id="2.60.40.10:FF:001499">
    <property type="entry name" value="Interleukin-27 subunit beta"/>
    <property type="match status" value="1"/>
</dbReference>
<dbReference type="Gene3D" id="2.60.40.10">
    <property type="entry name" value="Immunoglobulins"/>
    <property type="match status" value="1"/>
</dbReference>
<evidence type="ECO:0000256" key="3">
    <source>
        <dbReference type="ARBA" id="ARBA00022525"/>
    </source>
</evidence>
<comment type="similarity">
    <text evidence="2">Belongs to the type I cytokine receptor family. Type 3 subfamily.</text>
</comment>
<evidence type="ECO:0000256" key="2">
    <source>
        <dbReference type="ARBA" id="ARBA00010890"/>
    </source>
</evidence>
<dbReference type="PANTHER" id="PTHR48483">
    <property type="entry name" value="INTERLEUKIN-27 SUBUNIT BETA"/>
    <property type="match status" value="1"/>
</dbReference>
<accession>A0A1A6HYV2</accession>
<evidence type="ECO:0000313" key="7">
    <source>
        <dbReference type="Proteomes" id="UP000092124"/>
    </source>
</evidence>
<feature type="domain" description="IL27B N-terminal Fn3" evidence="5">
    <location>
        <begin position="5"/>
        <end position="95"/>
    </location>
</feature>
<evidence type="ECO:0000313" key="6">
    <source>
        <dbReference type="EMBL" id="OBS82902.1"/>
    </source>
</evidence>
<sequence length="176" mass="19364">ALSQPRVRCRASRYPVAVDCSWTPLGAPNSTRATSFIATYRLGVAAQQQSRPCLQPNPQATRCTIPHVHLFSTVPYVLNVTAVHPGGASSNLLAFVAERIIKPDPPEGVRLRAAEQRLQVLWNPPASWPFPDIFSLKTAQPHAKYFIQVSAQDLTDYGKPSDWSLPGQAERTPQNP</sequence>
<dbReference type="SUPFAM" id="SSF49265">
    <property type="entry name" value="Fibronectin type III"/>
    <property type="match status" value="2"/>
</dbReference>
<dbReference type="EMBL" id="LZPO01007976">
    <property type="protein sequence ID" value="OBS82902.1"/>
    <property type="molecule type" value="Genomic_DNA"/>
</dbReference>
<comment type="subcellular location">
    <subcellularLocation>
        <location evidence="1">Secreted</location>
    </subcellularLocation>
</comment>
<dbReference type="OrthoDB" id="6381660at2759"/>
<comment type="caution">
    <text evidence="6">The sequence shown here is derived from an EMBL/GenBank/DDBJ whole genome shotgun (WGS) entry which is preliminary data.</text>
</comment>
<keyword evidence="4" id="KW-0677">Repeat</keyword>
<feature type="non-terminal residue" evidence="6">
    <location>
        <position position="176"/>
    </location>
</feature>
<dbReference type="InterPro" id="IPR036116">
    <property type="entry name" value="FN3_sf"/>
</dbReference>
<proteinExistence type="inferred from homology"/>
<dbReference type="InterPro" id="IPR053073">
    <property type="entry name" value="IL11/IL27_subunit_beta"/>
</dbReference>
<evidence type="ECO:0000256" key="1">
    <source>
        <dbReference type="ARBA" id="ARBA00004613"/>
    </source>
</evidence>
<dbReference type="InterPro" id="IPR056621">
    <property type="entry name" value="FN3_IL27B_N"/>
</dbReference>
<dbReference type="PANTHER" id="PTHR48483:SF2">
    <property type="entry name" value="INTERLEUKIN-27 SUBUNIT BETA"/>
    <property type="match status" value="1"/>
</dbReference>
<keyword evidence="3" id="KW-0964">Secreted</keyword>
<dbReference type="Pfam" id="PF24031">
    <property type="entry name" value="FN3_IL27B_N"/>
    <property type="match status" value="1"/>
</dbReference>
<dbReference type="Proteomes" id="UP000092124">
    <property type="component" value="Unassembled WGS sequence"/>
</dbReference>
<dbReference type="InterPro" id="IPR013783">
    <property type="entry name" value="Ig-like_fold"/>
</dbReference>